<dbReference type="OrthoDB" id="6429945at2759"/>
<dbReference type="CDD" id="cd18808">
    <property type="entry name" value="SF1_C_Upf1"/>
    <property type="match status" value="1"/>
</dbReference>
<comment type="caution">
    <text evidence="6">The sequence shown here is derived from an EMBL/GenBank/DDBJ whole genome shotgun (WGS) entry which is preliminary data.</text>
</comment>
<dbReference type="InterPro" id="IPR047187">
    <property type="entry name" value="SF1_C_Upf1"/>
</dbReference>
<dbReference type="PANTHER" id="PTHR10887:SF341">
    <property type="entry name" value="NFX1-TYPE ZINC FINGER-CONTAINING PROTEIN 1"/>
    <property type="match status" value="1"/>
</dbReference>
<dbReference type="InterPro" id="IPR041677">
    <property type="entry name" value="DNA2/NAM7_AAA_11"/>
</dbReference>
<dbReference type="GO" id="GO:0004386">
    <property type="term" value="F:helicase activity"/>
    <property type="evidence" value="ECO:0007669"/>
    <property type="project" value="UniProtKB-KW"/>
</dbReference>
<sequence length="938" mass="109092">MSTFRDIRVIPSQEELGNCSAPNVNANIVDGRYENVEKYLETQFHLLREDFNCNLREAIQDYVNGSQRLKNAYVYERVTIFQILLSERGVRVKLNLDTTSFEIRRSKRLLTNTIVCLSWNCFKDIIIATVTDSPQRTEKRREQGFFEVVIDPLNDFKFLQLVRENPFTLLTAIEPMNYFEAYRHNLRTLQLLDERSLPMQRYIVQMDTNEIRAPSYLNDDSTYDFSHFLPQPAHQEVRERMKGVNVLNLNQWPSCENFQMDNSQYDAFKEALTREMALIQGPPGTGKTHIGLNIVQTLLKNRHVWDAEDNNCILICCYTNHSLDQILEGILPFCKKLLRLGGRNTSDLLTPFTFSEAMRKTRYPKELMIEIEERVKQLRDIKRLFVNQYLQKASSVRKEVIPFSSIPLIEAELNSQQIQSLMSLADFLTGKKFADTIKEWLITEYDDEHCFQREMFKDDVMDINEAKLITDVMQLSHNDRWNLYRLWVKIYLKQFKSDENVNWNQYLQLRHELNQLRREQHYFVARNAKVIGATTTGAAKNSNIIRRLRPKIVIFEEAAEILEAHTVTALSEHTEHVILIGDHIQLRPATSVYELALKFNLDVSLFERLIRNNLSYSKLKMQHRMHPNVSHLLVPLFYEALENHESVSKYENVKGITNNLFFLNHDYEETSKGDSTSKSNEHECSFIASLCQHLIYQGYKQTQITVLSMYSAQYFDLKDAFSKIESLKYIRIAVVDNFQGEENDIIICSFVRSNRDNDIGFLKTPNRINVALSRAKLAFYALGNFEKMAEISQDLWQPLVQELMKNGNFGNALELRCQNHPKNTCLVSKSTDFDQFPEGCCSNRCDKKFRCGHTCSKWCHGYASDPFAKVDIAVKVVVTTQILVKVAQFTWKKEETAGILLLFAAPLTQMRYHVLNVVRNGYLVVIAVQRDAVKSVVH</sequence>
<dbReference type="GO" id="GO:0005524">
    <property type="term" value="F:ATP binding"/>
    <property type="evidence" value="ECO:0007669"/>
    <property type="project" value="UniProtKB-KW"/>
</dbReference>
<keyword evidence="3" id="KW-0347">Helicase</keyword>
<evidence type="ECO:0000256" key="3">
    <source>
        <dbReference type="ARBA" id="ARBA00022806"/>
    </source>
</evidence>
<feature type="domain" description="Helicase ATP-binding" evidence="5">
    <location>
        <begin position="243"/>
        <end position="621"/>
    </location>
</feature>
<dbReference type="InterPro" id="IPR041679">
    <property type="entry name" value="DNA2/NAM7-like_C"/>
</dbReference>
<dbReference type="Pfam" id="PF13087">
    <property type="entry name" value="AAA_12"/>
    <property type="match status" value="1"/>
</dbReference>
<dbReference type="SUPFAM" id="SSF52540">
    <property type="entry name" value="P-loop containing nucleoside triphosphate hydrolases"/>
    <property type="match status" value="1"/>
</dbReference>
<dbReference type="GO" id="GO:0031380">
    <property type="term" value="C:nuclear RNA-directed RNA polymerase complex"/>
    <property type="evidence" value="ECO:0007669"/>
    <property type="project" value="TreeGrafter"/>
</dbReference>
<keyword evidence="7" id="KW-1185">Reference proteome</keyword>
<proteinExistence type="predicted"/>
<evidence type="ECO:0000259" key="5">
    <source>
        <dbReference type="PROSITE" id="PS51193"/>
    </source>
</evidence>
<name>A0A443SGT1_9ACAR</name>
<organism evidence="6 7">
    <name type="scientific">Leptotrombidium deliense</name>
    <dbReference type="NCBI Taxonomy" id="299467"/>
    <lineage>
        <taxon>Eukaryota</taxon>
        <taxon>Metazoa</taxon>
        <taxon>Ecdysozoa</taxon>
        <taxon>Arthropoda</taxon>
        <taxon>Chelicerata</taxon>
        <taxon>Arachnida</taxon>
        <taxon>Acari</taxon>
        <taxon>Acariformes</taxon>
        <taxon>Trombidiformes</taxon>
        <taxon>Prostigmata</taxon>
        <taxon>Anystina</taxon>
        <taxon>Parasitengona</taxon>
        <taxon>Trombiculoidea</taxon>
        <taxon>Trombiculidae</taxon>
        <taxon>Leptotrombidium</taxon>
    </lineage>
</organism>
<dbReference type="CDD" id="cd17936">
    <property type="entry name" value="EEXXEc_NFX1"/>
    <property type="match status" value="1"/>
</dbReference>
<dbReference type="PROSITE" id="PS51193">
    <property type="entry name" value="HELICASE_ATP_BIND_2"/>
    <property type="match status" value="1"/>
</dbReference>
<dbReference type="EMBL" id="NCKV01002511">
    <property type="protein sequence ID" value="RWS26737.1"/>
    <property type="molecule type" value="Genomic_DNA"/>
</dbReference>
<gene>
    <name evidence="6" type="ORF">B4U80_03563</name>
</gene>
<dbReference type="Pfam" id="PF13086">
    <property type="entry name" value="AAA_11"/>
    <property type="match status" value="1"/>
</dbReference>
<keyword evidence="1" id="KW-0547">Nucleotide-binding</keyword>
<protein>
    <submittedName>
        <fullName evidence="6">NFX1-type zinc finger-containing protein 1-like protein</fullName>
    </submittedName>
</protein>
<dbReference type="InterPro" id="IPR045055">
    <property type="entry name" value="DNA2/NAM7-like"/>
</dbReference>
<evidence type="ECO:0000256" key="4">
    <source>
        <dbReference type="ARBA" id="ARBA00022840"/>
    </source>
</evidence>
<evidence type="ECO:0000256" key="2">
    <source>
        <dbReference type="ARBA" id="ARBA00022801"/>
    </source>
</evidence>
<dbReference type="Proteomes" id="UP000288716">
    <property type="component" value="Unassembled WGS sequence"/>
</dbReference>
<dbReference type="VEuPathDB" id="VectorBase:LDEU005304"/>
<evidence type="ECO:0000313" key="6">
    <source>
        <dbReference type="EMBL" id="RWS26737.1"/>
    </source>
</evidence>
<dbReference type="Pfam" id="PF25396">
    <property type="entry name" value="ZNFX1"/>
    <property type="match status" value="1"/>
</dbReference>
<dbReference type="InterPro" id="IPR027417">
    <property type="entry name" value="P-loop_NTPase"/>
</dbReference>
<dbReference type="GO" id="GO:0005694">
    <property type="term" value="C:chromosome"/>
    <property type="evidence" value="ECO:0007669"/>
    <property type="project" value="UniProtKB-ARBA"/>
</dbReference>
<dbReference type="GO" id="GO:0031048">
    <property type="term" value="P:regulatory ncRNA-mediated heterochromatin formation"/>
    <property type="evidence" value="ECO:0007669"/>
    <property type="project" value="TreeGrafter"/>
</dbReference>
<reference evidence="6 7" key="1">
    <citation type="journal article" date="2018" name="Gigascience">
        <title>Genomes of trombidid mites reveal novel predicted allergens and laterally-transferred genes associated with secondary metabolism.</title>
        <authorList>
            <person name="Dong X."/>
            <person name="Chaisiri K."/>
            <person name="Xia D."/>
            <person name="Armstrong S.D."/>
            <person name="Fang Y."/>
            <person name="Donnelly M.J."/>
            <person name="Kadowaki T."/>
            <person name="McGarry J.W."/>
            <person name="Darby A.C."/>
            <person name="Makepeace B.L."/>
        </authorList>
    </citation>
    <scope>NUCLEOTIDE SEQUENCE [LARGE SCALE GENOMIC DNA]</scope>
    <source>
        <strain evidence="6">UoL-UT</strain>
    </source>
</reference>
<dbReference type="InterPro" id="IPR014013">
    <property type="entry name" value="Helic_SF1/SF2_ATP-bd_DinG/Rad3"/>
</dbReference>
<dbReference type="GO" id="GO:0016787">
    <property type="term" value="F:hydrolase activity"/>
    <property type="evidence" value="ECO:0007669"/>
    <property type="project" value="UniProtKB-KW"/>
</dbReference>
<accession>A0A443SGT1</accession>
<dbReference type="Gene3D" id="3.40.50.300">
    <property type="entry name" value="P-loop containing nucleotide triphosphate hydrolases"/>
    <property type="match status" value="2"/>
</dbReference>
<dbReference type="FunFam" id="3.40.50.300:FF:000326">
    <property type="entry name" value="P-loop containing nucleoside triphosphate hydrolase"/>
    <property type="match status" value="1"/>
</dbReference>
<keyword evidence="2" id="KW-0378">Hydrolase</keyword>
<evidence type="ECO:0000313" key="7">
    <source>
        <dbReference type="Proteomes" id="UP000288716"/>
    </source>
</evidence>
<dbReference type="PANTHER" id="PTHR10887">
    <property type="entry name" value="DNA2/NAM7 HELICASE FAMILY"/>
    <property type="match status" value="1"/>
</dbReference>
<dbReference type="InterPro" id="IPR057373">
    <property type="entry name" value="ZNFX1"/>
</dbReference>
<evidence type="ECO:0000256" key="1">
    <source>
        <dbReference type="ARBA" id="ARBA00022741"/>
    </source>
</evidence>
<keyword evidence="4" id="KW-0067">ATP-binding</keyword>
<dbReference type="AlphaFoldDB" id="A0A443SGT1"/>